<reference evidence="2" key="1">
    <citation type="journal article" date="2019" name="Int. J. Syst. Evol. Microbiol.">
        <title>The Global Catalogue of Microorganisms (GCM) 10K type strain sequencing project: providing services to taxonomists for standard genome sequencing and annotation.</title>
        <authorList>
            <consortium name="The Broad Institute Genomics Platform"/>
            <consortium name="The Broad Institute Genome Sequencing Center for Infectious Disease"/>
            <person name="Wu L."/>
            <person name="Ma J."/>
        </authorList>
    </citation>
    <scope>NUCLEOTIDE SEQUENCE [LARGE SCALE GENOMIC DNA]</scope>
    <source>
        <strain evidence="2">KCTC 52644</strain>
    </source>
</reference>
<dbReference type="RefSeq" id="WP_379809259.1">
    <property type="nucleotide sequence ID" value="NZ_JBHUOL010000022.1"/>
</dbReference>
<comment type="caution">
    <text evidence="1">The sequence shown here is derived from an EMBL/GenBank/DDBJ whole genome shotgun (WGS) entry which is preliminary data.</text>
</comment>
<evidence type="ECO:0000313" key="1">
    <source>
        <dbReference type="EMBL" id="MFD2910105.1"/>
    </source>
</evidence>
<evidence type="ECO:0008006" key="3">
    <source>
        <dbReference type="Google" id="ProtNLM"/>
    </source>
</evidence>
<organism evidence="1 2">
    <name type="scientific">Flavobacterium ardleyense</name>
    <dbReference type="NCBI Taxonomy" id="2038737"/>
    <lineage>
        <taxon>Bacteria</taxon>
        <taxon>Pseudomonadati</taxon>
        <taxon>Bacteroidota</taxon>
        <taxon>Flavobacteriia</taxon>
        <taxon>Flavobacteriales</taxon>
        <taxon>Flavobacteriaceae</taxon>
        <taxon>Flavobacterium</taxon>
    </lineage>
</organism>
<sequence>MKHFIFLVLMSCFFSCQDKKEVIESSAPVFEEDTSYDFEEDEMEWEEEAVQDDLVYPKTGRKPSDFIPNSKFYEVQHQAEGDFNKDGLADYFLVFKHKTDNMGIRPAIVILQNADKSYRLDKISEVAFPAEYNEYDYKIFDTESINFENEGLNIQFYSIGPGGNLFFTFKYLENEFLLTYAEGDFRGAGGQTSIYYDFAKEEIFKSEINTMNEDAASEVKISKPIRKKYPFENISLSSFWNE</sequence>
<dbReference type="EMBL" id="JBHUOL010000022">
    <property type="protein sequence ID" value="MFD2910105.1"/>
    <property type="molecule type" value="Genomic_DNA"/>
</dbReference>
<accession>A0ABW5ZC77</accession>
<gene>
    <name evidence="1" type="ORF">ACFSX9_15350</name>
</gene>
<dbReference type="Proteomes" id="UP001597549">
    <property type="component" value="Unassembled WGS sequence"/>
</dbReference>
<proteinExistence type="predicted"/>
<name>A0ABW5ZC77_9FLAO</name>
<evidence type="ECO:0000313" key="2">
    <source>
        <dbReference type="Proteomes" id="UP001597549"/>
    </source>
</evidence>
<protein>
    <recommendedName>
        <fullName evidence="3">Lipoprotein</fullName>
    </recommendedName>
</protein>
<keyword evidence="2" id="KW-1185">Reference proteome</keyword>